<dbReference type="eggNOG" id="COG2890">
    <property type="taxonomic scope" value="Bacteria"/>
</dbReference>
<dbReference type="InterPro" id="IPR052190">
    <property type="entry name" value="Euk-Arch_PrmC-MTase"/>
</dbReference>
<reference evidence="4 5" key="1">
    <citation type="submission" date="2012-12" db="EMBL/GenBank/DDBJ databases">
        <title>Whole genome shotgun sequence of Gordonia hirsuta NBRC 16056.</title>
        <authorList>
            <person name="Isaki-Nakamura S."/>
            <person name="Hosoyama A."/>
            <person name="Tsuchikane K."/>
            <person name="Katsumata H."/>
            <person name="Baba S."/>
            <person name="Yamazaki S."/>
            <person name="Fujita N."/>
        </authorList>
    </citation>
    <scope>NUCLEOTIDE SEQUENCE [LARGE SCALE GENOMIC DNA]</scope>
    <source>
        <strain evidence="4 5">NBRC 16056</strain>
    </source>
</reference>
<dbReference type="PANTHER" id="PTHR45875:SF1">
    <property type="entry name" value="METHYLTRANSFERASE N6AMT1"/>
    <property type="match status" value="1"/>
</dbReference>
<dbReference type="CDD" id="cd02440">
    <property type="entry name" value="AdoMet_MTases"/>
    <property type="match status" value="1"/>
</dbReference>
<name>L7L9S5_9ACTN</name>
<proteinExistence type="predicted"/>
<dbReference type="Gene3D" id="3.40.50.150">
    <property type="entry name" value="Vaccinia Virus protein VP39"/>
    <property type="match status" value="1"/>
</dbReference>
<dbReference type="EMBL" id="BANT01000013">
    <property type="protein sequence ID" value="GAC56793.1"/>
    <property type="molecule type" value="Genomic_DNA"/>
</dbReference>
<evidence type="ECO:0000313" key="4">
    <source>
        <dbReference type="EMBL" id="GAC56793.1"/>
    </source>
</evidence>
<evidence type="ECO:0008006" key="6">
    <source>
        <dbReference type="Google" id="ProtNLM"/>
    </source>
</evidence>
<evidence type="ECO:0000256" key="2">
    <source>
        <dbReference type="ARBA" id="ARBA00022679"/>
    </source>
</evidence>
<gene>
    <name evidence="4" type="ORF">GOHSU_13_00150</name>
</gene>
<organism evidence="4 5">
    <name type="scientific">Gordonia hirsuta DSM 44140 = NBRC 16056</name>
    <dbReference type="NCBI Taxonomy" id="1121927"/>
    <lineage>
        <taxon>Bacteria</taxon>
        <taxon>Bacillati</taxon>
        <taxon>Actinomycetota</taxon>
        <taxon>Actinomycetes</taxon>
        <taxon>Mycobacteriales</taxon>
        <taxon>Gordoniaceae</taxon>
        <taxon>Gordonia</taxon>
    </lineage>
</organism>
<dbReference type="OrthoDB" id="8746524at2"/>
<dbReference type="InterPro" id="IPR029063">
    <property type="entry name" value="SAM-dependent_MTases_sf"/>
</dbReference>
<dbReference type="SUPFAM" id="SSF53335">
    <property type="entry name" value="S-adenosyl-L-methionine-dependent methyltransferases"/>
    <property type="match status" value="1"/>
</dbReference>
<dbReference type="PANTHER" id="PTHR45875">
    <property type="entry name" value="METHYLTRANSFERASE N6AMT1"/>
    <property type="match status" value="1"/>
</dbReference>
<keyword evidence="5" id="KW-1185">Reference proteome</keyword>
<dbReference type="GO" id="GO:0008757">
    <property type="term" value="F:S-adenosylmethionine-dependent methyltransferase activity"/>
    <property type="evidence" value="ECO:0007669"/>
    <property type="project" value="TreeGrafter"/>
</dbReference>
<dbReference type="RefSeq" id="WP_005937692.1">
    <property type="nucleotide sequence ID" value="NZ_ATVK01000007.1"/>
</dbReference>
<dbReference type="Proteomes" id="UP000053405">
    <property type="component" value="Unassembled WGS sequence"/>
</dbReference>
<accession>L7L9S5</accession>
<dbReference type="GO" id="GO:0035657">
    <property type="term" value="C:eRF1 methyltransferase complex"/>
    <property type="evidence" value="ECO:0007669"/>
    <property type="project" value="TreeGrafter"/>
</dbReference>
<evidence type="ECO:0000256" key="1">
    <source>
        <dbReference type="ARBA" id="ARBA00022603"/>
    </source>
</evidence>
<keyword evidence="1" id="KW-0489">Methyltransferase</keyword>
<evidence type="ECO:0000256" key="3">
    <source>
        <dbReference type="ARBA" id="ARBA00022691"/>
    </source>
</evidence>
<dbReference type="AlphaFoldDB" id="L7L9S5"/>
<comment type="caution">
    <text evidence="4">The sequence shown here is derived from an EMBL/GenBank/DDBJ whole genome shotgun (WGS) entry which is preliminary data.</text>
</comment>
<keyword evidence="3" id="KW-0949">S-adenosyl-L-methionine</keyword>
<keyword evidence="2" id="KW-0808">Transferase</keyword>
<dbReference type="GO" id="GO:0008276">
    <property type="term" value="F:protein methyltransferase activity"/>
    <property type="evidence" value="ECO:0007669"/>
    <property type="project" value="TreeGrafter"/>
</dbReference>
<dbReference type="GO" id="GO:0032259">
    <property type="term" value="P:methylation"/>
    <property type="evidence" value="ECO:0007669"/>
    <property type="project" value="UniProtKB-KW"/>
</dbReference>
<evidence type="ECO:0000313" key="5">
    <source>
        <dbReference type="Proteomes" id="UP000053405"/>
    </source>
</evidence>
<dbReference type="Pfam" id="PF06325">
    <property type="entry name" value="PrmA"/>
    <property type="match status" value="1"/>
</dbReference>
<protein>
    <recommendedName>
        <fullName evidence="6">Methyltransferase small domain-containing protein</fullName>
    </recommendedName>
</protein>
<dbReference type="STRING" id="1121927.GOHSU_13_00150"/>
<sequence>MTTADPVSDHAPVAATAADVYRPQADTYLLIEALRRLPVTGRRVLDVCTGAGPVAAASAELGARSVVAIDTCPRAVATAAALRPTGPAWTCVQATVADFAPAAPFELVTCNPPYVPAPGPGIDCPSPAGPTQAWDAGPDGREVLDALCARATALVEPGGSLLLVQSLLADPAKTAMCLRDDHFGVTEVLRRRIPFGPVLRSRRSWLVDCGLIGPDQWTETLCVLLARRETSEGPR</sequence>